<sequence>MRKFRGLIACALALAALLHPGAAFAHKVIHRLSIEGDAVVGRIGYFNAGWAADAPVEVRDDQGRILFETRTDADGRFRFVPTETTAHLVHANLGGGHVLDVRIEAADLPPGVAAAETETDSQPKRRSFWDRLTGR</sequence>
<dbReference type="AlphaFoldDB" id="A0A212IWN0"/>
<reference evidence="3" key="1">
    <citation type="submission" date="2016-04" db="EMBL/GenBank/DDBJ databases">
        <authorList>
            <person name="Evans L.H."/>
            <person name="Alamgir A."/>
            <person name="Owens N."/>
            <person name="Weber N.D."/>
            <person name="Virtaneva K."/>
            <person name="Barbian K."/>
            <person name="Babar A."/>
            <person name="Rosenke K."/>
        </authorList>
    </citation>
    <scope>NUCLEOTIDE SEQUENCE</scope>
    <source>
        <strain evidence="3">86</strain>
    </source>
</reference>
<proteinExistence type="predicted"/>
<organism evidence="3">
    <name type="scientific">uncultured Alphaproteobacteria bacterium</name>
    <dbReference type="NCBI Taxonomy" id="91750"/>
    <lineage>
        <taxon>Bacteria</taxon>
        <taxon>Pseudomonadati</taxon>
        <taxon>Pseudomonadota</taxon>
        <taxon>Alphaproteobacteria</taxon>
        <taxon>environmental samples</taxon>
    </lineage>
</organism>
<gene>
    <name evidence="3" type="ORF">KL86APRO_10147</name>
</gene>
<feature type="region of interest" description="Disordered" evidence="1">
    <location>
        <begin position="112"/>
        <end position="135"/>
    </location>
</feature>
<keyword evidence="2" id="KW-0732">Signal</keyword>
<evidence type="ECO:0000256" key="1">
    <source>
        <dbReference type="SAM" id="MobiDB-lite"/>
    </source>
</evidence>
<accession>A0A212IWN0</accession>
<feature type="compositionally biased region" description="Basic and acidic residues" evidence="1">
    <location>
        <begin position="121"/>
        <end position="135"/>
    </location>
</feature>
<feature type="signal peptide" evidence="2">
    <location>
        <begin position="1"/>
        <end position="25"/>
    </location>
</feature>
<feature type="chain" id="PRO_5011967702" evidence="2">
    <location>
        <begin position="26"/>
        <end position="135"/>
    </location>
</feature>
<evidence type="ECO:0000256" key="2">
    <source>
        <dbReference type="SAM" id="SignalP"/>
    </source>
</evidence>
<evidence type="ECO:0000313" key="3">
    <source>
        <dbReference type="EMBL" id="SBV91608.1"/>
    </source>
</evidence>
<dbReference type="EMBL" id="FLUO01000001">
    <property type="protein sequence ID" value="SBV91608.1"/>
    <property type="molecule type" value="Genomic_DNA"/>
</dbReference>
<protein>
    <submittedName>
        <fullName evidence="3">Uncharacterized protein</fullName>
    </submittedName>
</protein>
<name>A0A212IWN0_9PROT</name>